<protein>
    <submittedName>
        <fullName evidence="1">Uncharacterized protein</fullName>
    </submittedName>
</protein>
<accession>A0A0A9FQ63</accession>
<organism evidence="1">
    <name type="scientific">Arundo donax</name>
    <name type="common">Giant reed</name>
    <name type="synonym">Donax arundinaceus</name>
    <dbReference type="NCBI Taxonomy" id="35708"/>
    <lineage>
        <taxon>Eukaryota</taxon>
        <taxon>Viridiplantae</taxon>
        <taxon>Streptophyta</taxon>
        <taxon>Embryophyta</taxon>
        <taxon>Tracheophyta</taxon>
        <taxon>Spermatophyta</taxon>
        <taxon>Magnoliopsida</taxon>
        <taxon>Liliopsida</taxon>
        <taxon>Poales</taxon>
        <taxon>Poaceae</taxon>
        <taxon>PACMAD clade</taxon>
        <taxon>Arundinoideae</taxon>
        <taxon>Arundineae</taxon>
        <taxon>Arundo</taxon>
    </lineage>
</organism>
<proteinExistence type="predicted"/>
<dbReference type="EMBL" id="GBRH01187458">
    <property type="protein sequence ID" value="JAE10438.1"/>
    <property type="molecule type" value="Transcribed_RNA"/>
</dbReference>
<evidence type="ECO:0000313" key="1">
    <source>
        <dbReference type="EMBL" id="JAE10438.1"/>
    </source>
</evidence>
<dbReference type="AlphaFoldDB" id="A0A0A9FQ63"/>
<reference evidence="1" key="2">
    <citation type="journal article" date="2015" name="Data Brief">
        <title>Shoot transcriptome of the giant reed, Arundo donax.</title>
        <authorList>
            <person name="Barrero R.A."/>
            <person name="Guerrero F.D."/>
            <person name="Moolhuijzen P."/>
            <person name="Goolsby J.A."/>
            <person name="Tidwell J."/>
            <person name="Bellgard S.E."/>
            <person name="Bellgard M.I."/>
        </authorList>
    </citation>
    <scope>NUCLEOTIDE SEQUENCE</scope>
    <source>
        <tissue evidence="1">Shoot tissue taken approximately 20 cm above the soil surface</tissue>
    </source>
</reference>
<name>A0A0A9FQ63_ARUDO</name>
<reference evidence="1" key="1">
    <citation type="submission" date="2014-09" db="EMBL/GenBank/DDBJ databases">
        <authorList>
            <person name="Magalhaes I.L.F."/>
            <person name="Oliveira U."/>
            <person name="Santos F.R."/>
            <person name="Vidigal T.H.D.A."/>
            <person name="Brescovit A.D."/>
            <person name="Santos A.J."/>
        </authorList>
    </citation>
    <scope>NUCLEOTIDE SEQUENCE</scope>
    <source>
        <tissue evidence="1">Shoot tissue taken approximately 20 cm above the soil surface</tissue>
    </source>
</reference>
<sequence length="18" mass="2131">MISFYLNLACCFNSYNKV</sequence>